<feature type="domain" description="RNase H type-1" evidence="1">
    <location>
        <begin position="1"/>
        <end position="127"/>
    </location>
</feature>
<organism evidence="2 3">
    <name type="scientific">Bacillus gobiensis</name>
    <dbReference type="NCBI Taxonomy" id="1441095"/>
    <lineage>
        <taxon>Bacteria</taxon>
        <taxon>Bacillati</taxon>
        <taxon>Bacillota</taxon>
        <taxon>Bacilli</taxon>
        <taxon>Bacillales</taxon>
        <taxon>Bacillaceae</taxon>
        <taxon>Bacillus</taxon>
    </lineage>
</organism>
<dbReference type="InterPro" id="IPR002156">
    <property type="entry name" value="RNaseH_domain"/>
</dbReference>
<name>A0A0M4FQC8_9BACI</name>
<dbReference type="RefSeq" id="WP_053603116.1">
    <property type="nucleotide sequence ID" value="NZ_CP012600.1"/>
</dbReference>
<dbReference type="Gene3D" id="3.30.420.10">
    <property type="entry name" value="Ribonuclease H-like superfamily/Ribonuclease H"/>
    <property type="match status" value="1"/>
</dbReference>
<evidence type="ECO:0000313" key="2">
    <source>
        <dbReference type="EMBL" id="ALC81359.1"/>
    </source>
</evidence>
<keyword evidence="3" id="KW-1185">Reference proteome</keyword>
<dbReference type="EC" id="3.1.26.4" evidence="2"/>
<dbReference type="CDD" id="cd09279">
    <property type="entry name" value="RNase_HI_like"/>
    <property type="match status" value="1"/>
</dbReference>
<dbReference type="GO" id="GO:0003676">
    <property type="term" value="F:nucleic acid binding"/>
    <property type="evidence" value="ECO:0007669"/>
    <property type="project" value="InterPro"/>
</dbReference>
<dbReference type="PROSITE" id="PS50879">
    <property type="entry name" value="RNASE_H_1"/>
    <property type="match status" value="1"/>
</dbReference>
<keyword evidence="2" id="KW-0378">Hydrolase</keyword>
<dbReference type="Proteomes" id="UP000067625">
    <property type="component" value="Chromosome"/>
</dbReference>
<dbReference type="GO" id="GO:0004523">
    <property type="term" value="F:RNA-DNA hybrid ribonuclease activity"/>
    <property type="evidence" value="ECO:0007669"/>
    <property type="project" value="UniProtKB-EC"/>
</dbReference>
<sequence length="130" mass="14649">MFIEVYVDGASAGHPGFSGVGIYLKTPHGSESYSLPIGITNNNEAEFMAVIKGMELCISKEITSVSFRTDSELVERAVDQEFTKNKSYMPYLEKIISLKKHFDLFFIKWIPTKQNPHADALAKKAIRMNE</sequence>
<evidence type="ECO:0000313" key="3">
    <source>
        <dbReference type="Proteomes" id="UP000067625"/>
    </source>
</evidence>
<dbReference type="PANTHER" id="PTHR46387">
    <property type="entry name" value="POLYNUCLEOTIDYL TRANSFERASE, RIBONUCLEASE H-LIKE SUPERFAMILY PROTEIN"/>
    <property type="match status" value="1"/>
</dbReference>
<protein>
    <submittedName>
        <fullName evidence="2">Ribonuclease H</fullName>
        <ecNumber evidence="2">3.1.26.4</ecNumber>
    </submittedName>
</protein>
<dbReference type="Pfam" id="PF13456">
    <property type="entry name" value="RVT_3"/>
    <property type="match status" value="1"/>
</dbReference>
<dbReference type="InterPro" id="IPR012337">
    <property type="entry name" value="RNaseH-like_sf"/>
</dbReference>
<dbReference type="InterPro" id="IPR036397">
    <property type="entry name" value="RNaseH_sf"/>
</dbReference>
<evidence type="ECO:0000259" key="1">
    <source>
        <dbReference type="PROSITE" id="PS50879"/>
    </source>
</evidence>
<dbReference type="OrthoDB" id="7845843at2"/>
<proteinExistence type="predicted"/>
<accession>A0A0M4FQC8</accession>
<dbReference type="PATRIC" id="fig|1441095.3.peg.1531"/>
<reference evidence="2 3" key="2">
    <citation type="journal article" date="2016" name="Int. J. Syst. Evol. Microbiol.">
        <title>Bacillus gobiensis sp. nov., isolated from a soil sample.</title>
        <authorList>
            <person name="Liu B."/>
            <person name="Liu G.H."/>
            <person name="Cetin S."/>
            <person name="Schumann P."/>
            <person name="Pan Z.Z."/>
            <person name="Chen Q.Q."/>
        </authorList>
    </citation>
    <scope>NUCLEOTIDE SEQUENCE [LARGE SCALE GENOMIC DNA]</scope>
    <source>
        <strain evidence="2 3">FJAT-4402</strain>
    </source>
</reference>
<dbReference type="SUPFAM" id="SSF53098">
    <property type="entry name" value="Ribonuclease H-like"/>
    <property type="match status" value="1"/>
</dbReference>
<dbReference type="STRING" id="1441095.AM592_06930"/>
<dbReference type="EMBL" id="CP012600">
    <property type="protein sequence ID" value="ALC81359.1"/>
    <property type="molecule type" value="Genomic_DNA"/>
</dbReference>
<reference evidence="3" key="1">
    <citation type="submission" date="2015-08" db="EMBL/GenBank/DDBJ databases">
        <title>Genome sequencing project for genomic taxonomy and phylogenomics of Bacillus-like bacteria.</title>
        <authorList>
            <person name="Liu B."/>
            <person name="Wang J."/>
            <person name="Zhu Y."/>
            <person name="Liu G."/>
            <person name="Chen Q."/>
            <person name="Chen Z."/>
            <person name="Lan J."/>
            <person name="Che J."/>
            <person name="Ge C."/>
            <person name="Shi H."/>
            <person name="Pan Z."/>
            <person name="Liu X."/>
        </authorList>
    </citation>
    <scope>NUCLEOTIDE SEQUENCE [LARGE SCALE GENOMIC DNA]</scope>
    <source>
        <strain evidence="3">FJAT-4402</strain>
    </source>
</reference>
<dbReference type="PANTHER" id="PTHR46387:SF2">
    <property type="entry name" value="RIBONUCLEASE HI"/>
    <property type="match status" value="1"/>
</dbReference>
<dbReference type="AlphaFoldDB" id="A0A0M4FQC8"/>
<gene>
    <name evidence="2" type="primary">rnhA</name>
    <name evidence="2" type="ORF">AM592_06930</name>
</gene>